<sequence length="206" mass="22831">MNVVILHGLYMHGIVMQPLATNLEKHGYKTRLITYNSVAIDTQRIFKRIDRALDENGPNVLVGHSLGGLMIQRYLEDRQHGTDRVSHVVTIGSPLQGASIVSVIEEMGMGAFLGNSPQHGLAIQDNRWNLPQPLGSIAGNFDVGARRLLLGEMEASDGTVTVEETRIEGMTDHIITHFSHTALIYSQVVPNQIDHFIQNNQFQRAS</sequence>
<evidence type="ECO:0000259" key="1">
    <source>
        <dbReference type="Pfam" id="PF00561"/>
    </source>
</evidence>
<reference evidence="2" key="1">
    <citation type="submission" date="2024-05" db="EMBL/GenBank/DDBJ databases">
        <title>Genome Sequences of Four Agar- Degrading Marine Bacteria.</title>
        <authorList>
            <person name="Phillips E.K."/>
            <person name="Shaffer J.C."/>
            <person name="Henson M.W."/>
            <person name="Temperton B."/>
            <person name="Thrash C.J."/>
            <person name="Martin M.O."/>
        </authorList>
    </citation>
    <scope>NUCLEOTIDE SEQUENCE</scope>
    <source>
        <strain evidence="2">EKP203</strain>
    </source>
</reference>
<dbReference type="SUPFAM" id="SSF53474">
    <property type="entry name" value="alpha/beta-Hydrolases"/>
    <property type="match status" value="1"/>
</dbReference>
<evidence type="ECO:0000313" key="2">
    <source>
        <dbReference type="EMBL" id="MDN2483121.1"/>
    </source>
</evidence>
<dbReference type="PANTHER" id="PTHR37946">
    <property type="entry name" value="SLL1969 PROTEIN"/>
    <property type="match status" value="1"/>
</dbReference>
<accession>A0ABT7Y569</accession>
<dbReference type="InterPro" id="IPR029058">
    <property type="entry name" value="AB_hydrolase_fold"/>
</dbReference>
<dbReference type="Gene3D" id="3.40.50.1820">
    <property type="entry name" value="alpha/beta hydrolase"/>
    <property type="match status" value="1"/>
</dbReference>
<dbReference type="PANTHER" id="PTHR37946:SF1">
    <property type="entry name" value="SLL1969 PROTEIN"/>
    <property type="match status" value="1"/>
</dbReference>
<dbReference type="Proteomes" id="UP001169719">
    <property type="component" value="Unassembled WGS sequence"/>
</dbReference>
<keyword evidence="3" id="KW-1185">Reference proteome</keyword>
<dbReference type="RefSeq" id="WP_289963182.1">
    <property type="nucleotide sequence ID" value="NZ_JAUEOZ010000002.1"/>
</dbReference>
<protein>
    <submittedName>
        <fullName evidence="2">Alpha/beta fold hydrolase</fullName>
    </submittedName>
</protein>
<evidence type="ECO:0000313" key="3">
    <source>
        <dbReference type="Proteomes" id="UP001169719"/>
    </source>
</evidence>
<dbReference type="GO" id="GO:0016787">
    <property type="term" value="F:hydrolase activity"/>
    <property type="evidence" value="ECO:0007669"/>
    <property type="project" value="UniProtKB-KW"/>
</dbReference>
<keyword evidence="2" id="KW-0378">Hydrolase</keyword>
<dbReference type="InterPro" id="IPR000073">
    <property type="entry name" value="AB_hydrolase_1"/>
</dbReference>
<dbReference type="EMBL" id="JAUEOZ010000002">
    <property type="protein sequence ID" value="MDN2483121.1"/>
    <property type="molecule type" value="Genomic_DNA"/>
</dbReference>
<name>A0ABT7Y569_9VIBR</name>
<comment type="caution">
    <text evidence="2">The sequence shown here is derived from an EMBL/GenBank/DDBJ whole genome shotgun (WGS) entry which is preliminary data.</text>
</comment>
<dbReference type="Pfam" id="PF00561">
    <property type="entry name" value="Abhydrolase_1"/>
    <property type="match status" value="1"/>
</dbReference>
<organism evidence="2 3">
    <name type="scientific">Vibrio agarivorans</name>
    <dbReference type="NCBI Taxonomy" id="153622"/>
    <lineage>
        <taxon>Bacteria</taxon>
        <taxon>Pseudomonadati</taxon>
        <taxon>Pseudomonadota</taxon>
        <taxon>Gammaproteobacteria</taxon>
        <taxon>Vibrionales</taxon>
        <taxon>Vibrionaceae</taxon>
        <taxon>Vibrio</taxon>
    </lineage>
</organism>
<feature type="domain" description="AB hydrolase-1" evidence="1">
    <location>
        <begin position="22"/>
        <end position="93"/>
    </location>
</feature>
<gene>
    <name evidence="2" type="ORF">QWJ08_17390</name>
</gene>
<proteinExistence type="predicted"/>